<name>A0A813KWA9_POLGL</name>
<feature type="non-terminal residue" evidence="1">
    <location>
        <position position="83"/>
    </location>
</feature>
<organism evidence="1 2">
    <name type="scientific">Polarella glacialis</name>
    <name type="common">Dinoflagellate</name>
    <dbReference type="NCBI Taxonomy" id="89957"/>
    <lineage>
        <taxon>Eukaryota</taxon>
        <taxon>Sar</taxon>
        <taxon>Alveolata</taxon>
        <taxon>Dinophyceae</taxon>
        <taxon>Suessiales</taxon>
        <taxon>Suessiaceae</taxon>
        <taxon>Polarella</taxon>
    </lineage>
</organism>
<dbReference type="AlphaFoldDB" id="A0A813KWA9"/>
<gene>
    <name evidence="1" type="ORF">PGLA2088_LOCUS37553</name>
</gene>
<sequence>APSSASSDMPSNFSSFACPSFSSIFRSSIAPPVDQAVIDVANAIYYGGRVDDSQGLEVVAHVIQNRCRDDAFPSEPRRVVLAG</sequence>
<accession>A0A813KWA9</accession>
<reference evidence="1" key="1">
    <citation type="submission" date="2021-02" db="EMBL/GenBank/DDBJ databases">
        <authorList>
            <person name="Dougan E. K."/>
            <person name="Rhodes N."/>
            <person name="Thang M."/>
            <person name="Chan C."/>
        </authorList>
    </citation>
    <scope>NUCLEOTIDE SEQUENCE</scope>
</reference>
<feature type="non-terminal residue" evidence="1">
    <location>
        <position position="1"/>
    </location>
</feature>
<comment type="caution">
    <text evidence="1">The sequence shown here is derived from an EMBL/GenBank/DDBJ whole genome shotgun (WGS) entry which is preliminary data.</text>
</comment>
<protein>
    <submittedName>
        <fullName evidence="1">Uncharacterized protein</fullName>
    </submittedName>
</protein>
<dbReference type="EMBL" id="CAJNNW010032497">
    <property type="protein sequence ID" value="CAE8713478.1"/>
    <property type="molecule type" value="Genomic_DNA"/>
</dbReference>
<evidence type="ECO:0000313" key="1">
    <source>
        <dbReference type="EMBL" id="CAE8713478.1"/>
    </source>
</evidence>
<evidence type="ECO:0000313" key="2">
    <source>
        <dbReference type="Proteomes" id="UP000626109"/>
    </source>
</evidence>
<proteinExistence type="predicted"/>
<dbReference type="Proteomes" id="UP000626109">
    <property type="component" value="Unassembled WGS sequence"/>
</dbReference>